<dbReference type="AlphaFoldDB" id="A0A8J3ZS80"/>
<proteinExistence type="predicted"/>
<dbReference type="SUPFAM" id="SSF51726">
    <property type="entry name" value="UROD/MetE-like"/>
    <property type="match status" value="1"/>
</dbReference>
<name>A0A8J3ZS80_9ACTN</name>
<dbReference type="Gene3D" id="3.20.20.210">
    <property type="match status" value="1"/>
</dbReference>
<organism evidence="2 3">
    <name type="scientific">Virgisporangium ochraceum</name>
    <dbReference type="NCBI Taxonomy" id="65505"/>
    <lineage>
        <taxon>Bacteria</taxon>
        <taxon>Bacillati</taxon>
        <taxon>Actinomycetota</taxon>
        <taxon>Actinomycetes</taxon>
        <taxon>Micromonosporales</taxon>
        <taxon>Micromonosporaceae</taxon>
        <taxon>Virgisporangium</taxon>
    </lineage>
</organism>
<accession>A0A8J3ZS80</accession>
<gene>
    <name evidence="2" type="ORF">Voc01_041590</name>
</gene>
<dbReference type="InterPro" id="IPR038071">
    <property type="entry name" value="UROD/MetE-like_sf"/>
</dbReference>
<dbReference type="InterPro" id="IPR002629">
    <property type="entry name" value="Met_Synth_C/arc"/>
</dbReference>
<dbReference type="GO" id="GO:0003871">
    <property type="term" value="F:5-methyltetrahydropteroyltriglutamate-homocysteine S-methyltransferase activity"/>
    <property type="evidence" value="ECO:0007669"/>
    <property type="project" value="InterPro"/>
</dbReference>
<dbReference type="EMBL" id="BOPH01000058">
    <property type="protein sequence ID" value="GIJ69242.1"/>
    <property type="molecule type" value="Genomic_DNA"/>
</dbReference>
<dbReference type="RefSeq" id="WP_203929170.1">
    <property type="nucleotide sequence ID" value="NZ_BOPH01000058.1"/>
</dbReference>
<dbReference type="GO" id="GO:0008270">
    <property type="term" value="F:zinc ion binding"/>
    <property type="evidence" value="ECO:0007669"/>
    <property type="project" value="InterPro"/>
</dbReference>
<evidence type="ECO:0000313" key="2">
    <source>
        <dbReference type="EMBL" id="GIJ69242.1"/>
    </source>
</evidence>
<dbReference type="GO" id="GO:0009086">
    <property type="term" value="P:methionine biosynthetic process"/>
    <property type="evidence" value="ECO:0007669"/>
    <property type="project" value="InterPro"/>
</dbReference>
<dbReference type="Proteomes" id="UP000635606">
    <property type="component" value="Unassembled WGS sequence"/>
</dbReference>
<comment type="caution">
    <text evidence="2">The sequence shown here is derived from an EMBL/GenBank/DDBJ whole genome shotgun (WGS) entry which is preliminary data.</text>
</comment>
<protein>
    <recommendedName>
        <fullName evidence="1">Cobalamin-independent methionine synthase MetE C-terminal/archaeal domain-containing protein</fullName>
    </recommendedName>
</protein>
<evidence type="ECO:0000259" key="1">
    <source>
        <dbReference type="Pfam" id="PF01717"/>
    </source>
</evidence>
<reference evidence="2" key="1">
    <citation type="submission" date="2021-01" db="EMBL/GenBank/DDBJ databases">
        <title>Whole genome shotgun sequence of Virgisporangium ochraceum NBRC 16418.</title>
        <authorList>
            <person name="Komaki H."/>
            <person name="Tamura T."/>
        </authorList>
    </citation>
    <scope>NUCLEOTIDE SEQUENCE</scope>
    <source>
        <strain evidence="2">NBRC 16418</strain>
    </source>
</reference>
<evidence type="ECO:0000313" key="3">
    <source>
        <dbReference type="Proteomes" id="UP000635606"/>
    </source>
</evidence>
<keyword evidence="3" id="KW-1185">Reference proteome</keyword>
<sequence length="329" mass="33780">MSLWPAGAATGIGSLPGTDPAEALKLVLGELPDLPFLPELPARGVGADIIGRGAALLTELPVEVYAGRWKLTARPGRDLRRARELWERDLDALHEQASEYDGALKLQVAGPWTLAAALELPLGGRALRDHGAAREIAESLADGVRRHVADVTARLPRARLLLQVDEPSLPAVLAGRIATDSGLHTYRSVDTSTARAALADVVAAAGVPVIVHCCAPSVPLALLREAGAAAVAIDLALGPDLDALGETLDAGVALVAGAADPRQPAPTSAQVADRVREVWRKLGFPAAQAATQVAVAPSCGLAGAGQAAARALLAACRDAGRRLLDDAAA</sequence>
<dbReference type="Pfam" id="PF01717">
    <property type="entry name" value="Meth_synt_2"/>
    <property type="match status" value="1"/>
</dbReference>
<feature type="domain" description="Cobalamin-independent methionine synthase MetE C-terminal/archaeal" evidence="1">
    <location>
        <begin position="105"/>
        <end position="320"/>
    </location>
</feature>